<accession>A0A645JBH9</accession>
<evidence type="ECO:0000313" key="2">
    <source>
        <dbReference type="EMBL" id="MPN61011.1"/>
    </source>
</evidence>
<reference evidence="2" key="1">
    <citation type="submission" date="2019-08" db="EMBL/GenBank/DDBJ databases">
        <authorList>
            <person name="Kucharzyk K."/>
            <person name="Murdoch R.W."/>
            <person name="Higgins S."/>
            <person name="Loffler F."/>
        </authorList>
    </citation>
    <scope>NUCLEOTIDE SEQUENCE</scope>
</reference>
<evidence type="ECO:0000259" key="1">
    <source>
        <dbReference type="Pfam" id="PF14287"/>
    </source>
</evidence>
<dbReference type="EMBL" id="VSSQ01137044">
    <property type="protein sequence ID" value="MPN61011.1"/>
    <property type="molecule type" value="Genomic_DNA"/>
</dbReference>
<protein>
    <recommendedName>
        <fullName evidence="1">DUF4368 domain-containing protein</fullName>
    </recommendedName>
</protein>
<dbReference type="InterPro" id="IPR025378">
    <property type="entry name" value="DUF4368"/>
</dbReference>
<dbReference type="Pfam" id="PF14287">
    <property type="entry name" value="DUF4368"/>
    <property type="match status" value="1"/>
</dbReference>
<organism evidence="2">
    <name type="scientific">bioreactor metagenome</name>
    <dbReference type="NCBI Taxonomy" id="1076179"/>
    <lineage>
        <taxon>unclassified sequences</taxon>
        <taxon>metagenomes</taxon>
        <taxon>ecological metagenomes</taxon>
    </lineage>
</organism>
<comment type="caution">
    <text evidence="2">The sequence shown here is derived from an EMBL/GenBank/DDBJ whole genome shotgun (WGS) entry which is preliminary data.</text>
</comment>
<dbReference type="AlphaFoldDB" id="A0A645JBH9"/>
<feature type="domain" description="DUF4368" evidence="1">
    <location>
        <begin position="47"/>
        <end position="104"/>
    </location>
</feature>
<name>A0A645JBH9_9ZZZZ</name>
<gene>
    <name evidence="2" type="ORF">SDC9_208745</name>
</gene>
<proteinExistence type="predicted"/>
<sequence length="106" mass="12728">MIFSKLYDDNISGKLNDDSFDRLLTAYQREEKQIKEKSEVLVKQAKDNEKSLHKNFYICIEDITEVEELSRELLHQLVDRIEIGQGTYDEKKRKHQVIKIYYKFNV</sequence>